<dbReference type="PROSITE" id="PS51257">
    <property type="entry name" value="PROKAR_LIPOPROTEIN"/>
    <property type="match status" value="1"/>
</dbReference>
<gene>
    <name evidence="1" type="ordered locus">Metfor_0364</name>
</gene>
<proteinExistence type="predicted"/>
<evidence type="ECO:0008006" key="3">
    <source>
        <dbReference type="Google" id="ProtNLM"/>
    </source>
</evidence>
<dbReference type="InParanoid" id="L0HDN2"/>
<keyword evidence="2" id="KW-1185">Reference proteome</keyword>
<name>L0HDN2_METFS</name>
<dbReference type="EMBL" id="CP003167">
    <property type="protein sequence ID" value="AGB01438.1"/>
    <property type="molecule type" value="Genomic_DNA"/>
</dbReference>
<dbReference type="eggNOG" id="arCOG07676">
    <property type="taxonomic scope" value="Archaea"/>
</dbReference>
<evidence type="ECO:0000313" key="1">
    <source>
        <dbReference type="EMBL" id="AGB01438.1"/>
    </source>
</evidence>
<dbReference type="RefSeq" id="WP_015284402.1">
    <property type="nucleotide sequence ID" value="NC_019943.1"/>
</dbReference>
<dbReference type="AlphaFoldDB" id="L0HDN2"/>
<accession>L0HDN2</accession>
<dbReference type="Proteomes" id="UP000010824">
    <property type="component" value="Chromosome"/>
</dbReference>
<protein>
    <recommendedName>
        <fullName evidence="3">Lipoprotein</fullName>
    </recommendedName>
</protein>
<evidence type="ECO:0000313" key="2">
    <source>
        <dbReference type="Proteomes" id="UP000010824"/>
    </source>
</evidence>
<reference evidence="2" key="1">
    <citation type="submission" date="2011-12" db="EMBL/GenBank/DDBJ databases">
        <title>Complete sequence of Methanoregula formicicum SMSP.</title>
        <authorList>
            <person name="Lucas S."/>
            <person name="Han J."/>
            <person name="Lapidus A."/>
            <person name="Cheng J.-F."/>
            <person name="Goodwin L."/>
            <person name="Pitluck S."/>
            <person name="Peters L."/>
            <person name="Ovchinnikova G."/>
            <person name="Teshima H."/>
            <person name="Detter J.C."/>
            <person name="Han C."/>
            <person name="Tapia R."/>
            <person name="Land M."/>
            <person name="Hauser L."/>
            <person name="Kyrpides N."/>
            <person name="Ivanova N."/>
            <person name="Pagani I."/>
            <person name="Imachi H."/>
            <person name="Tamaki H."/>
            <person name="Sekiguchi Y."/>
            <person name="Kamagata Y."/>
            <person name="Cadillo-Quiroz H."/>
            <person name="Zinder S."/>
            <person name="Liu W.-T."/>
            <person name="Woyke T."/>
        </authorList>
    </citation>
    <scope>NUCLEOTIDE SEQUENCE [LARGE SCALE GENOMIC DNA]</scope>
    <source>
        <strain evidence="2">DSM 22288 / NBRC 105244 / SMSP</strain>
    </source>
</reference>
<dbReference type="KEGG" id="mfo:Metfor_0364"/>
<dbReference type="GeneID" id="14309037"/>
<organism evidence="1 2">
    <name type="scientific">Methanoregula formicica (strain DSM 22288 / NBRC 105244 / SMSP)</name>
    <dbReference type="NCBI Taxonomy" id="593750"/>
    <lineage>
        <taxon>Archaea</taxon>
        <taxon>Methanobacteriati</taxon>
        <taxon>Methanobacteriota</taxon>
        <taxon>Stenosarchaea group</taxon>
        <taxon>Methanomicrobia</taxon>
        <taxon>Methanomicrobiales</taxon>
        <taxon>Methanoregulaceae</taxon>
        <taxon>Methanoregula</taxon>
    </lineage>
</organism>
<dbReference type="HOGENOM" id="CLU_1656863_0_0_2"/>
<reference evidence="1 2" key="2">
    <citation type="journal article" date="2014" name="Genome Announc.">
        <title>Complete Genome Sequence of Methanoregula formicica SMSPT, a Mesophilic Hydrogenotrophic Methanogen Isolated from a Methanogenic Upflow Anaerobic Sludge Blanket Reactor.</title>
        <authorList>
            <person name="Yamamoto K."/>
            <person name="Tamaki H."/>
            <person name="Cadillo-Quiroz H."/>
            <person name="Imachi H."/>
            <person name="Kyrpides N."/>
            <person name="Woyke T."/>
            <person name="Goodwin L."/>
            <person name="Zinder S.H."/>
            <person name="Kamagata Y."/>
            <person name="Liu W.T."/>
        </authorList>
    </citation>
    <scope>NUCLEOTIDE SEQUENCE [LARGE SCALE GENOMIC DNA]</scope>
    <source>
        <strain evidence="2">DSM 22288 / NBRC 105244 / SMSP</strain>
    </source>
</reference>
<sequence precursor="true">MKTTRILIVLFGVVLCALAAGCTSPTSILMKSGTPTPSPQVTVSPETTLLSQGAFMPVQTLPAEQYVDVQLTKERPDYTIHLLYNGGKGEVSVQNIFLKATLSDGQVIEKYLNDNQRQPRRGDEIIIKGTRGSDRVEVYITSVGQTYKILDKELLVNRL</sequence>